<accession>A0A919IGU5</accession>
<feature type="compositionally biased region" description="Low complexity" evidence="5">
    <location>
        <begin position="176"/>
        <end position="211"/>
    </location>
</feature>
<dbReference type="PANTHER" id="PTHR11739">
    <property type="entry name" value="CITRATE SYNTHASE"/>
    <property type="match status" value="1"/>
</dbReference>
<dbReference type="InterPro" id="IPR041657">
    <property type="entry name" value="HTH_17"/>
</dbReference>
<dbReference type="Pfam" id="PF12728">
    <property type="entry name" value="HTH_17"/>
    <property type="match status" value="1"/>
</dbReference>
<reference evidence="7" key="1">
    <citation type="submission" date="2021-01" db="EMBL/GenBank/DDBJ databases">
        <title>Whole genome shotgun sequence of Actinoplanes cyaneus NBRC 14990.</title>
        <authorList>
            <person name="Komaki H."/>
            <person name="Tamura T."/>
        </authorList>
    </citation>
    <scope>NUCLEOTIDE SEQUENCE</scope>
    <source>
        <strain evidence="7">NBRC 14990</strain>
    </source>
</reference>
<gene>
    <name evidence="7" type="ORF">Acy02nite_29930</name>
</gene>
<dbReference type="GO" id="GO:0005829">
    <property type="term" value="C:cytosol"/>
    <property type="evidence" value="ECO:0007669"/>
    <property type="project" value="TreeGrafter"/>
</dbReference>
<dbReference type="GO" id="GO:0036440">
    <property type="term" value="F:citrate synthase activity"/>
    <property type="evidence" value="ECO:0007669"/>
    <property type="project" value="UniProtKB-EC"/>
</dbReference>
<dbReference type="Gene3D" id="1.10.1660.10">
    <property type="match status" value="1"/>
</dbReference>
<comment type="similarity">
    <text evidence="2">Belongs to the citrate synthase family.</text>
</comment>
<dbReference type="GO" id="GO:0006099">
    <property type="term" value="P:tricarboxylic acid cycle"/>
    <property type="evidence" value="ECO:0007669"/>
    <property type="project" value="TreeGrafter"/>
</dbReference>
<evidence type="ECO:0000259" key="6">
    <source>
        <dbReference type="Pfam" id="PF12728"/>
    </source>
</evidence>
<keyword evidence="4" id="KW-0808">Transferase</keyword>
<dbReference type="InterPro" id="IPR036969">
    <property type="entry name" value="Citrate_synthase_sf"/>
</dbReference>
<dbReference type="Pfam" id="PF00285">
    <property type="entry name" value="Citrate_synt"/>
    <property type="match status" value="1"/>
</dbReference>
<dbReference type="InterPro" id="IPR016143">
    <property type="entry name" value="Citrate_synth-like_sm_a-sub"/>
</dbReference>
<dbReference type="Gene3D" id="1.10.580.10">
    <property type="entry name" value="Citrate Synthase, domain 1"/>
    <property type="match status" value="2"/>
</dbReference>
<evidence type="ECO:0000256" key="5">
    <source>
        <dbReference type="SAM" id="MobiDB-lite"/>
    </source>
</evidence>
<proteinExistence type="inferred from homology"/>
<dbReference type="EMBL" id="BOMH01000020">
    <property type="protein sequence ID" value="GID65112.1"/>
    <property type="molecule type" value="Genomic_DNA"/>
</dbReference>
<name>A0A919IGU5_9ACTN</name>
<keyword evidence="8" id="KW-1185">Reference proteome</keyword>
<evidence type="ECO:0000313" key="7">
    <source>
        <dbReference type="EMBL" id="GID65112.1"/>
    </source>
</evidence>
<feature type="domain" description="Helix-turn-helix" evidence="6">
    <location>
        <begin position="4"/>
        <end position="55"/>
    </location>
</feature>
<dbReference type="Proteomes" id="UP000619479">
    <property type="component" value="Unassembled WGS sequence"/>
</dbReference>
<dbReference type="InterPro" id="IPR002020">
    <property type="entry name" value="Citrate_synthase"/>
</dbReference>
<comment type="caution">
    <text evidence="7">The sequence shown here is derived from an EMBL/GenBank/DDBJ whole genome shotgun (WGS) entry which is preliminary data.</text>
</comment>
<feature type="region of interest" description="Disordered" evidence="5">
    <location>
        <begin position="176"/>
        <end position="213"/>
    </location>
</feature>
<comment type="pathway">
    <text evidence="1">Carbohydrate metabolism; tricarboxylic acid cycle.</text>
</comment>
<organism evidence="7 8">
    <name type="scientific">Actinoplanes cyaneus</name>
    <dbReference type="NCBI Taxonomy" id="52696"/>
    <lineage>
        <taxon>Bacteria</taxon>
        <taxon>Bacillati</taxon>
        <taxon>Actinomycetota</taxon>
        <taxon>Actinomycetes</taxon>
        <taxon>Micromonosporales</taxon>
        <taxon>Micromonosporaceae</taxon>
        <taxon>Actinoplanes</taxon>
    </lineage>
</organism>
<dbReference type="InterPro" id="IPR016142">
    <property type="entry name" value="Citrate_synth-like_lrg_a-sub"/>
</dbReference>
<sequence length="426" mass="44046">MRQFLTTDQVAERLGVKPATVYAYVSRGLLPSRRNAAGKGSLFAKADVDALIAGRKRATPNIQTGVTLIRDGGLFYRGHDATELARDSTYEAVANLLWTGELDHAPFPANPEFVTLASRVGALLPSSARLADRLRVTVAAIAAADPLRFDTTPAAVQATGRALTATMVAALPLRAPSPAASPSTGPAPVASDPSPGSDLGPDPDPGSRSGPALVALGSAPIAEVLWPRLTAQVMSESGRRTMEAALILLADHDIAASTLAARVAASTRAHPYAVVGAGLAALDGPLHGAASEHVYPLLVRALAGEDPVQVVSEHLRVSGGIPGFGHPLYPSGDPRAAALFALLGDHPVHEAACGLADAVRSRSGIMPNIDLTLAAFALRYGMPADAGEAVFAVARTAGWLAHALEEYANRPARFRPTGQYSGRPPA</sequence>
<evidence type="ECO:0000256" key="2">
    <source>
        <dbReference type="ARBA" id="ARBA00010566"/>
    </source>
</evidence>
<evidence type="ECO:0000256" key="1">
    <source>
        <dbReference type="ARBA" id="ARBA00005163"/>
    </source>
</evidence>
<dbReference type="PRINTS" id="PR00143">
    <property type="entry name" value="CITRTSNTHASE"/>
</dbReference>
<dbReference type="RefSeq" id="WP_203740935.1">
    <property type="nucleotide sequence ID" value="NZ_BAAAUC010000016.1"/>
</dbReference>
<evidence type="ECO:0000256" key="3">
    <source>
        <dbReference type="ARBA" id="ARBA00012972"/>
    </source>
</evidence>
<dbReference type="GO" id="GO:0005975">
    <property type="term" value="P:carbohydrate metabolic process"/>
    <property type="evidence" value="ECO:0007669"/>
    <property type="project" value="TreeGrafter"/>
</dbReference>
<evidence type="ECO:0000313" key="8">
    <source>
        <dbReference type="Proteomes" id="UP000619479"/>
    </source>
</evidence>
<evidence type="ECO:0000256" key="4">
    <source>
        <dbReference type="ARBA" id="ARBA00022679"/>
    </source>
</evidence>
<dbReference type="Gene3D" id="1.10.230.10">
    <property type="entry name" value="Cytochrome P450-Terp, domain 2"/>
    <property type="match status" value="1"/>
</dbReference>
<dbReference type="SUPFAM" id="SSF48256">
    <property type="entry name" value="Citrate synthase"/>
    <property type="match status" value="1"/>
</dbReference>
<dbReference type="AlphaFoldDB" id="A0A919IGU5"/>
<dbReference type="InterPro" id="IPR009061">
    <property type="entry name" value="DNA-bd_dom_put_sf"/>
</dbReference>
<dbReference type="PANTHER" id="PTHR11739:SF4">
    <property type="entry name" value="CITRATE SYNTHASE, PEROXISOMAL"/>
    <property type="match status" value="1"/>
</dbReference>
<dbReference type="EC" id="2.3.3.16" evidence="3"/>
<protein>
    <recommendedName>
        <fullName evidence="3">citrate synthase (unknown stereospecificity)</fullName>
        <ecNumber evidence="3">2.3.3.16</ecNumber>
    </recommendedName>
</protein>
<dbReference type="SUPFAM" id="SSF46955">
    <property type="entry name" value="Putative DNA-binding domain"/>
    <property type="match status" value="1"/>
</dbReference>